<evidence type="ECO:0000313" key="3">
    <source>
        <dbReference type="Proteomes" id="UP000838763"/>
    </source>
</evidence>
<gene>
    <name evidence="2" type="ORF">PPNO1_LOCUS5191</name>
</gene>
<name>A0A9P1H2L4_9PEZI</name>
<dbReference type="AlphaFoldDB" id="A0A9P1H2L4"/>
<organism evidence="2 3">
    <name type="scientific">Parascedosporium putredinis</name>
    <dbReference type="NCBI Taxonomy" id="1442378"/>
    <lineage>
        <taxon>Eukaryota</taxon>
        <taxon>Fungi</taxon>
        <taxon>Dikarya</taxon>
        <taxon>Ascomycota</taxon>
        <taxon>Pezizomycotina</taxon>
        <taxon>Sordariomycetes</taxon>
        <taxon>Hypocreomycetidae</taxon>
        <taxon>Microascales</taxon>
        <taxon>Microascaceae</taxon>
        <taxon>Parascedosporium</taxon>
    </lineage>
</organism>
<protein>
    <submittedName>
        <fullName evidence="2">Uncharacterized protein</fullName>
    </submittedName>
</protein>
<evidence type="ECO:0000313" key="2">
    <source>
        <dbReference type="EMBL" id="CAI4215480.1"/>
    </source>
</evidence>
<keyword evidence="3" id="KW-1185">Reference proteome</keyword>
<dbReference type="Proteomes" id="UP000838763">
    <property type="component" value="Unassembled WGS sequence"/>
</dbReference>
<feature type="region of interest" description="Disordered" evidence="1">
    <location>
        <begin position="1"/>
        <end position="133"/>
    </location>
</feature>
<reference evidence="2" key="1">
    <citation type="submission" date="2022-11" db="EMBL/GenBank/DDBJ databases">
        <authorList>
            <person name="Scott C."/>
            <person name="Bruce N."/>
        </authorList>
    </citation>
    <scope>NUCLEOTIDE SEQUENCE</scope>
</reference>
<proteinExistence type="predicted"/>
<evidence type="ECO:0000256" key="1">
    <source>
        <dbReference type="SAM" id="MobiDB-lite"/>
    </source>
</evidence>
<dbReference type="OrthoDB" id="428854at2759"/>
<dbReference type="EMBL" id="CALLCH030000012">
    <property type="protein sequence ID" value="CAI4215480.1"/>
    <property type="molecule type" value="Genomic_DNA"/>
</dbReference>
<comment type="caution">
    <text evidence="2">The sequence shown here is derived from an EMBL/GenBank/DDBJ whole genome shotgun (WGS) entry which is preliminary data.</text>
</comment>
<feature type="compositionally biased region" description="Basic residues" evidence="1">
    <location>
        <begin position="58"/>
        <end position="67"/>
    </location>
</feature>
<accession>A0A9P1H2L4</accession>
<sequence length="133" mass="14232">MSYNPFRRTGSVPSADTAPNRPFVSTSATHIFDDDAVAPDRSTASAIAAPGPHEPPKTRTKPVKRVRVQTPPPRSPDTEPDTPSFIDRAVEEQLRLQSDPFGSSARELDTNDDDSPEQPGAVPTTPSVGPSTI</sequence>
<feature type="compositionally biased region" description="Polar residues" evidence="1">
    <location>
        <begin position="124"/>
        <end position="133"/>
    </location>
</feature>